<comment type="caution">
    <text evidence="2">The sequence shown here is derived from an EMBL/GenBank/DDBJ whole genome shotgun (WGS) entry which is preliminary data.</text>
</comment>
<dbReference type="Gene3D" id="2.120.10.10">
    <property type="match status" value="1"/>
</dbReference>
<gene>
    <name evidence="2" type="ORF">SAMN05444412_11013</name>
</gene>
<feature type="signal peptide" evidence="1">
    <location>
        <begin position="1"/>
        <end position="33"/>
    </location>
</feature>
<protein>
    <submittedName>
        <fullName evidence="2">BNR repeat-containing family member</fullName>
    </submittedName>
</protein>
<dbReference type="EMBL" id="FNQC01000010">
    <property type="protein sequence ID" value="SDZ31384.1"/>
    <property type="molecule type" value="Genomic_DNA"/>
</dbReference>
<evidence type="ECO:0000256" key="1">
    <source>
        <dbReference type="SAM" id="SignalP"/>
    </source>
</evidence>
<accession>A0A1H3S0E2</accession>
<keyword evidence="1" id="KW-0732">Signal</keyword>
<organism evidence="2 3">
    <name type="scientific">Rhodonellum ikkaensis</name>
    <dbReference type="NCBI Taxonomy" id="336829"/>
    <lineage>
        <taxon>Bacteria</taxon>
        <taxon>Pseudomonadati</taxon>
        <taxon>Bacteroidota</taxon>
        <taxon>Cytophagia</taxon>
        <taxon>Cytophagales</taxon>
        <taxon>Cytophagaceae</taxon>
        <taxon>Rhodonellum</taxon>
    </lineage>
</organism>
<evidence type="ECO:0000313" key="2">
    <source>
        <dbReference type="EMBL" id="SDZ31384.1"/>
    </source>
</evidence>
<dbReference type="Proteomes" id="UP000199663">
    <property type="component" value="Unassembled WGS sequence"/>
</dbReference>
<dbReference type="Pfam" id="PF15892">
    <property type="entry name" value="BNR_4"/>
    <property type="match status" value="1"/>
</dbReference>
<dbReference type="RefSeq" id="WP_019598523.1">
    <property type="nucleotide sequence ID" value="NZ_FNQC01000010.1"/>
</dbReference>
<sequence>MNLIQTRWRNHLSILVFSLALSLPGLGWQQASAQGLTLNQKDDGYRGIWYSNQPSNDEYVYKYSGGLGTYPANHYPFSIHVPSEQKTFFCYGGADKEGKTLLHMVSYFDHKTGMVPLPTIVLDKETNNAHDNPVMNIDDQGYIWIFSTAHGTNTPAYIHKSKRPYDIAEFEQVFASKLVKDQTVPMDNFSYLQTWFQPKNGFINLFTHYERKVIPGQPSKPRRTIGYMTSPDGEQYSEWKDLAAIQEGHYQTSGQIGEVLGTSFNFHPYKENENGLNYRTNLYYIQTKDFGKTWQNANAVDLTLPLTTVENPALIKDYQALGLNVYINDLTYDALGNPVILFVTSKGYEAGPEMGPREWHTARFTGKDWEILPITQSDNNYDMGSLYIDSKKEWIVIGPTKTGPQPFNTGGEMVLWKSSDQGKSWKAKVLTDNSTYNHSYARRPVGVQEDFYAFWADGHGREPSVSRLYFSDKKGKVYQLPLSMDAEFAKPLRVKVSNK</sequence>
<keyword evidence="3" id="KW-1185">Reference proteome</keyword>
<evidence type="ECO:0000313" key="3">
    <source>
        <dbReference type="Proteomes" id="UP000199663"/>
    </source>
</evidence>
<name>A0A1H3S0E2_9BACT</name>
<feature type="chain" id="PRO_5046884381" evidence="1">
    <location>
        <begin position="34"/>
        <end position="499"/>
    </location>
</feature>
<proteinExistence type="predicted"/>
<dbReference type="InterPro" id="IPR036278">
    <property type="entry name" value="Sialidase_sf"/>
</dbReference>
<reference evidence="2 3" key="1">
    <citation type="submission" date="2016-10" db="EMBL/GenBank/DDBJ databases">
        <authorList>
            <person name="Varghese N."/>
            <person name="Submissions S."/>
        </authorList>
    </citation>
    <scope>NUCLEOTIDE SEQUENCE [LARGE SCALE GENOMIC DNA]</scope>
    <source>
        <strain evidence="2 3">DSM 17997</strain>
    </source>
</reference>
<dbReference type="SUPFAM" id="SSF50939">
    <property type="entry name" value="Sialidases"/>
    <property type="match status" value="1"/>
</dbReference>